<feature type="compositionally biased region" description="Basic and acidic residues" evidence="1">
    <location>
        <begin position="159"/>
        <end position="169"/>
    </location>
</feature>
<protein>
    <submittedName>
        <fullName evidence="3">Uncharacterized protein</fullName>
    </submittedName>
</protein>
<reference evidence="3" key="1">
    <citation type="submission" date="2022-11" db="UniProtKB">
        <authorList>
            <consortium name="WormBaseParasite"/>
        </authorList>
    </citation>
    <scope>IDENTIFICATION</scope>
</reference>
<evidence type="ECO:0000313" key="3">
    <source>
        <dbReference type="WBParaSite" id="jg24874"/>
    </source>
</evidence>
<dbReference type="AlphaFoldDB" id="A0A915E1F4"/>
<organism evidence="2 3">
    <name type="scientific">Ditylenchus dipsaci</name>
    <dbReference type="NCBI Taxonomy" id="166011"/>
    <lineage>
        <taxon>Eukaryota</taxon>
        <taxon>Metazoa</taxon>
        <taxon>Ecdysozoa</taxon>
        <taxon>Nematoda</taxon>
        <taxon>Chromadorea</taxon>
        <taxon>Rhabditida</taxon>
        <taxon>Tylenchina</taxon>
        <taxon>Tylenchomorpha</taxon>
        <taxon>Sphaerularioidea</taxon>
        <taxon>Anguinidae</taxon>
        <taxon>Anguininae</taxon>
        <taxon>Ditylenchus</taxon>
    </lineage>
</organism>
<evidence type="ECO:0000256" key="1">
    <source>
        <dbReference type="SAM" id="MobiDB-lite"/>
    </source>
</evidence>
<feature type="compositionally biased region" description="Polar residues" evidence="1">
    <location>
        <begin position="196"/>
        <end position="207"/>
    </location>
</feature>
<keyword evidence="2" id="KW-1185">Reference proteome</keyword>
<feature type="region of interest" description="Disordered" evidence="1">
    <location>
        <begin position="154"/>
        <end position="207"/>
    </location>
</feature>
<name>A0A915E1F4_9BILA</name>
<evidence type="ECO:0000313" key="2">
    <source>
        <dbReference type="Proteomes" id="UP000887574"/>
    </source>
</evidence>
<dbReference type="Proteomes" id="UP000887574">
    <property type="component" value="Unplaced"/>
</dbReference>
<proteinExistence type="predicted"/>
<sequence>MSKPKVIRQGKLDDGSSESSNSIYIQDEDLELKPEDYDLFPLSVSDAYSSSTSHNEPYKQQNMFQQANPAETNASHNAPTPYVITYDEDLNKDYLDYPQQNKFEPTPFGTLDSGMSEQHTELKTKLAKKDMPTLFKPNLDIKKQTVIGINMYNKSMNKSPDEPAKEPLELLRLSQSGQPADESSPRSEASSEESKQLSLQWKKSAEESIQSTIVLPVL</sequence>
<feature type="region of interest" description="Disordered" evidence="1">
    <location>
        <begin position="1"/>
        <end position="28"/>
    </location>
</feature>
<accession>A0A915E1F4</accession>
<dbReference type="WBParaSite" id="jg24874">
    <property type="protein sequence ID" value="jg24874"/>
    <property type="gene ID" value="jg24874"/>
</dbReference>